<gene>
    <name evidence="2" type="ORF">SAMN04487901_10215</name>
</gene>
<keyword evidence="3" id="KW-1185">Reference proteome</keyword>
<proteinExistence type="predicted"/>
<dbReference type="InterPro" id="IPR000782">
    <property type="entry name" value="FAS1_domain"/>
</dbReference>
<dbReference type="RefSeq" id="WP_091814284.1">
    <property type="nucleotide sequence ID" value="NZ_FNCQ01000002.1"/>
</dbReference>
<accession>A0A1G7SXF4</accession>
<dbReference type="PROSITE" id="PS51257">
    <property type="entry name" value="PROKAR_LIPOPROTEIN"/>
    <property type="match status" value="1"/>
</dbReference>
<dbReference type="SUPFAM" id="SSF82153">
    <property type="entry name" value="FAS1 domain"/>
    <property type="match status" value="1"/>
</dbReference>
<dbReference type="InterPro" id="IPR036378">
    <property type="entry name" value="FAS1_dom_sf"/>
</dbReference>
<dbReference type="Proteomes" id="UP000198779">
    <property type="component" value="Unassembled WGS sequence"/>
</dbReference>
<organism evidence="2 3">
    <name type="scientific">Prevotella communis</name>
    <dbReference type="NCBI Taxonomy" id="2913614"/>
    <lineage>
        <taxon>Bacteria</taxon>
        <taxon>Pseudomonadati</taxon>
        <taxon>Bacteroidota</taxon>
        <taxon>Bacteroidia</taxon>
        <taxon>Bacteroidales</taxon>
        <taxon>Prevotellaceae</taxon>
        <taxon>Prevotella</taxon>
    </lineage>
</organism>
<dbReference type="Gene3D" id="2.30.180.10">
    <property type="entry name" value="FAS1 domain"/>
    <property type="match status" value="1"/>
</dbReference>
<evidence type="ECO:0000259" key="1">
    <source>
        <dbReference type="PROSITE" id="PS50213"/>
    </source>
</evidence>
<reference evidence="3" key="1">
    <citation type="submission" date="2016-10" db="EMBL/GenBank/DDBJ databases">
        <authorList>
            <person name="Varghese N."/>
            <person name="Submissions S."/>
        </authorList>
    </citation>
    <scope>NUCLEOTIDE SEQUENCE [LARGE SCALE GENOMIC DNA]</scope>
    <source>
        <strain evidence="3">BP1-148</strain>
    </source>
</reference>
<name>A0A1G7SXF4_9BACT</name>
<dbReference type="PROSITE" id="PS50213">
    <property type="entry name" value="FAS1"/>
    <property type="match status" value="1"/>
</dbReference>
<dbReference type="AlphaFoldDB" id="A0A1G7SXF4"/>
<dbReference type="STRING" id="645274.SAMN04487901_10215"/>
<protein>
    <recommendedName>
        <fullName evidence="1">FAS1 domain-containing protein</fullName>
    </recommendedName>
</protein>
<sequence>MTTNNIKQYFLAFCVGCGAVSLTTACSEWDDHYEDPITQANGQQSLWQTIQQNPELSDFSEVLSKTMVLRQHKKTDISYADLLNGSQTYTVLAPVNGTFNKDSVLALLETDKGDSMVVRSFVGNHLSFSLTNDTEQPTDFFLLNTKRVSIGNGQVMGVNLKKKNMRAKGGILHVLETTLPYRRNLYEVLINDDRYTKIGEQLTSYEEDEFSPSLSVEGDMVDGEQLYVDSVFIERNKLLEQVGRIADEDSTYYMIVPSNDEWHRVWQEAMSYFRYDSKVEGGDSLQRLYANSALLADAIFSRTIQASPEDSLKTRAYDKKYPKYHVFHKPFEEGGIFYGATPSACSNGTLYTTDKWPFTPQTTYQREIRCEGEAKGVIIDNTLSSYTTLHHVADSVSENEYLVISPEKNTSNWTMTFKLSNTLAGTYDICIVTLPQTVYDPTRTNLKPCQFQAEINYVDENGNAQTYDCGNKQKFKTRPEVVDTVVVAEDFKFPVCNYGQTNNKVTVKLRCSILAKDTPNYSREMLLDCIYLRPKKMKSEE</sequence>
<dbReference type="EMBL" id="FNCQ01000002">
    <property type="protein sequence ID" value="SDG26980.1"/>
    <property type="molecule type" value="Genomic_DNA"/>
</dbReference>
<feature type="domain" description="FAS1" evidence="1">
    <location>
        <begin position="43"/>
        <end position="179"/>
    </location>
</feature>
<evidence type="ECO:0000313" key="2">
    <source>
        <dbReference type="EMBL" id="SDG26980.1"/>
    </source>
</evidence>
<evidence type="ECO:0000313" key="3">
    <source>
        <dbReference type="Proteomes" id="UP000198779"/>
    </source>
</evidence>